<dbReference type="PANTHER" id="PTHR41237:SF1">
    <property type="entry name" value="SMALL RIBOSOMAL SUBUNIT PROTEIN BS21M"/>
    <property type="match status" value="1"/>
</dbReference>
<dbReference type="AlphaFoldDB" id="A0A1S8A5T2"/>
<name>A0A1S8A5T2_ROSNE</name>
<dbReference type="GO" id="GO:0070124">
    <property type="term" value="P:mitochondrial translational initiation"/>
    <property type="evidence" value="ECO:0007669"/>
    <property type="project" value="TreeGrafter"/>
</dbReference>
<evidence type="ECO:0000256" key="2">
    <source>
        <dbReference type="ARBA" id="ARBA00022980"/>
    </source>
</evidence>
<accession>A0A1S8A5T2</accession>
<dbReference type="STRING" id="77044.A0A1S8A5T2"/>
<keyword evidence="3" id="KW-0687">Ribonucleoprotein</keyword>
<dbReference type="GO" id="GO:0005763">
    <property type="term" value="C:mitochondrial small ribosomal subunit"/>
    <property type="evidence" value="ECO:0007669"/>
    <property type="project" value="TreeGrafter"/>
</dbReference>
<dbReference type="EMBL" id="DF977446">
    <property type="protein sequence ID" value="GAW25060.1"/>
    <property type="molecule type" value="Genomic_DNA"/>
</dbReference>
<dbReference type="PANTHER" id="PTHR41237">
    <property type="entry name" value="37S RIBOSOMAL PROTEIN MRP21, MITOCHONDRIAL"/>
    <property type="match status" value="1"/>
</dbReference>
<evidence type="ECO:0000313" key="6">
    <source>
        <dbReference type="Proteomes" id="UP000054516"/>
    </source>
</evidence>
<sequence length="277" mass="30951">MYAPRNSQTTLRPLTHHIPRLADLTFPGRAELGRAAQAAIRSTSLLRAAPIRPQSYRHIALGGTVSGRHHMSTSPDRRSPDQTARPTPVPISLSKTQQQHHHHHHQQQQQPSRSASNWASPGARASGGLGNIAGLSPRKLRSSSYDLAFGGAKQSEEETRAREGSDDDSLSIEIADIQPNRHPKIEPPVAPRAQLRLVPRTGRTVYVRHNVDVARSFKLLAIQVAQNGVRRDAKAQRFHERPGAKRKRLKSQRWQKRFNFGFKATIARVRQLTAQGW</sequence>
<keyword evidence="6" id="KW-1185">Reference proteome</keyword>
<evidence type="ECO:0000256" key="1">
    <source>
        <dbReference type="ARBA" id="ARBA00006640"/>
    </source>
</evidence>
<dbReference type="GO" id="GO:0003735">
    <property type="term" value="F:structural constituent of ribosome"/>
    <property type="evidence" value="ECO:0007669"/>
    <property type="project" value="InterPro"/>
</dbReference>
<dbReference type="InterPro" id="IPR001911">
    <property type="entry name" value="Ribosomal_bS21"/>
</dbReference>
<evidence type="ECO:0000313" key="5">
    <source>
        <dbReference type="EMBL" id="GAW25060.1"/>
    </source>
</evidence>
<gene>
    <name evidence="5" type="ORF">SAMD00023353_0102540</name>
</gene>
<evidence type="ECO:0000256" key="3">
    <source>
        <dbReference type="ARBA" id="ARBA00023274"/>
    </source>
</evidence>
<feature type="region of interest" description="Disordered" evidence="4">
    <location>
        <begin position="65"/>
        <end position="137"/>
    </location>
</feature>
<dbReference type="Pfam" id="PF01165">
    <property type="entry name" value="Ribosomal_S21"/>
    <property type="match status" value="1"/>
</dbReference>
<keyword evidence="2 5" id="KW-0689">Ribosomal protein</keyword>
<reference evidence="5" key="1">
    <citation type="submission" date="2016-03" db="EMBL/GenBank/DDBJ databases">
        <title>Draft genome sequence of Rosellinia necatrix.</title>
        <authorList>
            <person name="Kanematsu S."/>
        </authorList>
    </citation>
    <scope>NUCLEOTIDE SEQUENCE [LARGE SCALE GENOMIC DNA]</scope>
    <source>
        <strain evidence="5">W97</strain>
    </source>
</reference>
<protein>
    <submittedName>
        <fullName evidence="5">Putative ribosomal protein s21 protein</fullName>
    </submittedName>
</protein>
<comment type="similarity">
    <text evidence="1">Belongs to the bacterial ribosomal protein bS21 family.</text>
</comment>
<dbReference type="OrthoDB" id="2501249at2759"/>
<organism evidence="5">
    <name type="scientific">Rosellinia necatrix</name>
    <name type="common">White root-rot fungus</name>
    <dbReference type="NCBI Taxonomy" id="77044"/>
    <lineage>
        <taxon>Eukaryota</taxon>
        <taxon>Fungi</taxon>
        <taxon>Dikarya</taxon>
        <taxon>Ascomycota</taxon>
        <taxon>Pezizomycotina</taxon>
        <taxon>Sordariomycetes</taxon>
        <taxon>Xylariomycetidae</taxon>
        <taxon>Xylariales</taxon>
        <taxon>Xylariaceae</taxon>
        <taxon>Rosellinia</taxon>
    </lineage>
</organism>
<evidence type="ECO:0000256" key="4">
    <source>
        <dbReference type="SAM" id="MobiDB-lite"/>
    </source>
</evidence>
<dbReference type="InterPro" id="IPR052837">
    <property type="entry name" value="Mitoribosomal_bS21"/>
</dbReference>
<dbReference type="Proteomes" id="UP000054516">
    <property type="component" value="Unassembled WGS sequence"/>
</dbReference>
<proteinExistence type="inferred from homology"/>